<sequence>MSHRGEAARSARDWVGFLKLVKQPGLKALYGPPLSFKTSLVITCLGAQKDKAAYIGLSKHAFLRYTGSSVDVFQVMSFRDAVNLLLDLMAEEQREWKLIIYDGFGSECMPLYCGLKERSVMQAALFIASALRLIAAKFLASVLVVTTETYKGRPLFYSALSKHVELFLRTDRGEDFIRASVLTPQLLEKHAYVIPLDLIRKHVH</sequence>
<name>A0A7J3X9L2_THEPE</name>
<dbReference type="EMBL" id="DRZM01000244">
    <property type="protein sequence ID" value="HHP05882.1"/>
    <property type="molecule type" value="Genomic_DNA"/>
</dbReference>
<gene>
    <name evidence="1" type="ORF">ENM88_09115</name>
</gene>
<evidence type="ECO:0008006" key="2">
    <source>
        <dbReference type="Google" id="ProtNLM"/>
    </source>
</evidence>
<accession>A0A7J3X9L2</accession>
<proteinExistence type="predicted"/>
<reference evidence="1" key="1">
    <citation type="journal article" date="2020" name="mSystems">
        <title>Genome- and Community-Level Interaction Insights into Carbon Utilization and Element Cycling Functions of Hydrothermarchaeota in Hydrothermal Sediment.</title>
        <authorList>
            <person name="Zhou Z."/>
            <person name="Liu Y."/>
            <person name="Xu W."/>
            <person name="Pan J."/>
            <person name="Luo Z.H."/>
            <person name="Li M."/>
        </authorList>
    </citation>
    <scope>NUCLEOTIDE SEQUENCE [LARGE SCALE GENOMIC DNA]</scope>
    <source>
        <strain evidence="1">SpSt-1125</strain>
    </source>
</reference>
<comment type="caution">
    <text evidence="1">The sequence shown here is derived from an EMBL/GenBank/DDBJ whole genome shotgun (WGS) entry which is preliminary data.</text>
</comment>
<protein>
    <recommendedName>
        <fullName evidence="2">DNA recombination and repair protein Rad51-like C-terminal domain-containing protein</fullName>
    </recommendedName>
</protein>
<organism evidence="1">
    <name type="scientific">Thermofilum pendens</name>
    <dbReference type="NCBI Taxonomy" id="2269"/>
    <lineage>
        <taxon>Archaea</taxon>
        <taxon>Thermoproteota</taxon>
        <taxon>Thermoprotei</taxon>
        <taxon>Thermofilales</taxon>
        <taxon>Thermofilaceae</taxon>
        <taxon>Thermofilum</taxon>
    </lineage>
</organism>
<dbReference type="AlphaFoldDB" id="A0A7J3X9L2"/>
<evidence type="ECO:0000313" key="1">
    <source>
        <dbReference type="EMBL" id="HHP05882.1"/>
    </source>
</evidence>